<protein>
    <submittedName>
        <fullName evidence="1">8887_t:CDS:1</fullName>
    </submittedName>
</protein>
<evidence type="ECO:0000313" key="2">
    <source>
        <dbReference type="Proteomes" id="UP000789405"/>
    </source>
</evidence>
<name>A0A9N9P2I6_9GLOM</name>
<sequence>RWLIEPPVTNGNLHELVKAVSYLSLNEYWEVPEKIGLVASFLDLQIKNMKFLGN</sequence>
<feature type="non-terminal residue" evidence="1">
    <location>
        <position position="1"/>
    </location>
</feature>
<dbReference type="Proteomes" id="UP000789405">
    <property type="component" value="Unassembled WGS sequence"/>
</dbReference>
<accession>A0A9N9P2I6</accession>
<dbReference type="OrthoDB" id="2422886at2759"/>
<organism evidence="1 2">
    <name type="scientific">Dentiscutata erythropus</name>
    <dbReference type="NCBI Taxonomy" id="1348616"/>
    <lineage>
        <taxon>Eukaryota</taxon>
        <taxon>Fungi</taxon>
        <taxon>Fungi incertae sedis</taxon>
        <taxon>Mucoromycota</taxon>
        <taxon>Glomeromycotina</taxon>
        <taxon>Glomeromycetes</taxon>
        <taxon>Diversisporales</taxon>
        <taxon>Gigasporaceae</taxon>
        <taxon>Dentiscutata</taxon>
    </lineage>
</organism>
<reference evidence="1" key="1">
    <citation type="submission" date="2021-06" db="EMBL/GenBank/DDBJ databases">
        <authorList>
            <person name="Kallberg Y."/>
            <person name="Tangrot J."/>
            <person name="Rosling A."/>
        </authorList>
    </citation>
    <scope>NUCLEOTIDE SEQUENCE</scope>
    <source>
        <strain evidence="1">MA453B</strain>
    </source>
</reference>
<dbReference type="EMBL" id="CAJVPY010031494">
    <property type="protein sequence ID" value="CAG8796651.1"/>
    <property type="molecule type" value="Genomic_DNA"/>
</dbReference>
<keyword evidence="2" id="KW-1185">Reference proteome</keyword>
<evidence type="ECO:0000313" key="1">
    <source>
        <dbReference type="EMBL" id="CAG8796651.1"/>
    </source>
</evidence>
<gene>
    <name evidence="1" type="ORF">DERYTH_LOCUS22528</name>
</gene>
<proteinExistence type="predicted"/>
<dbReference type="AlphaFoldDB" id="A0A9N9P2I6"/>
<comment type="caution">
    <text evidence="1">The sequence shown here is derived from an EMBL/GenBank/DDBJ whole genome shotgun (WGS) entry which is preliminary data.</text>
</comment>